<dbReference type="GO" id="GO:0016787">
    <property type="term" value="F:hydrolase activity"/>
    <property type="evidence" value="ECO:0007669"/>
    <property type="project" value="UniProtKB-KW"/>
</dbReference>
<dbReference type="InterPro" id="IPR050474">
    <property type="entry name" value="Hel308_SKI2-like"/>
</dbReference>
<name>A0A2N9JEN3_9ACTN</name>
<dbReference type="KEGG" id="mgg:MPLG2_0899"/>
<evidence type="ECO:0000313" key="8">
    <source>
        <dbReference type="Proteomes" id="UP000238164"/>
    </source>
</evidence>
<dbReference type="Gene3D" id="3.40.50.300">
    <property type="entry name" value="P-loop containing nucleotide triphosphate hydrolases"/>
    <property type="match status" value="2"/>
</dbReference>
<evidence type="ECO:0000256" key="3">
    <source>
        <dbReference type="ARBA" id="ARBA00022806"/>
    </source>
</evidence>
<dbReference type="SMART" id="SM00490">
    <property type="entry name" value="HELICc"/>
    <property type="match status" value="1"/>
</dbReference>
<dbReference type="PANTHER" id="PTHR47961">
    <property type="entry name" value="DNA POLYMERASE THETA, PUTATIVE (AFU_ORTHOLOGUE AFUA_1G05260)-RELATED"/>
    <property type="match status" value="1"/>
</dbReference>
<dbReference type="PROSITE" id="PS51194">
    <property type="entry name" value="HELICASE_CTER"/>
    <property type="match status" value="1"/>
</dbReference>
<protein>
    <recommendedName>
        <fullName evidence="9">DEAD/DEAH box helicase</fullName>
    </recommendedName>
</protein>
<dbReference type="EMBL" id="LT985188">
    <property type="protein sequence ID" value="SPD85935.1"/>
    <property type="molecule type" value="Genomic_DNA"/>
</dbReference>
<feature type="domain" description="Helicase ATP-binding" evidence="5">
    <location>
        <begin position="441"/>
        <end position="618"/>
    </location>
</feature>
<dbReference type="SUPFAM" id="SSF52540">
    <property type="entry name" value="P-loop containing nucleoside triphosphate hydrolases"/>
    <property type="match status" value="1"/>
</dbReference>
<keyword evidence="2" id="KW-0378">Hydrolase</keyword>
<keyword evidence="4" id="KW-0067">ATP-binding</keyword>
<dbReference type="GO" id="GO:0005524">
    <property type="term" value="F:ATP binding"/>
    <property type="evidence" value="ECO:0007669"/>
    <property type="project" value="UniProtKB-KW"/>
</dbReference>
<evidence type="ECO:0000259" key="5">
    <source>
        <dbReference type="PROSITE" id="PS51192"/>
    </source>
</evidence>
<dbReference type="InterPro" id="IPR011545">
    <property type="entry name" value="DEAD/DEAH_box_helicase_dom"/>
</dbReference>
<organism evidence="7 8">
    <name type="scientific">Micropruina glycogenica</name>
    <dbReference type="NCBI Taxonomy" id="75385"/>
    <lineage>
        <taxon>Bacteria</taxon>
        <taxon>Bacillati</taxon>
        <taxon>Actinomycetota</taxon>
        <taxon>Actinomycetes</taxon>
        <taxon>Propionibacteriales</taxon>
        <taxon>Nocardioidaceae</taxon>
        <taxon>Micropruina</taxon>
    </lineage>
</organism>
<dbReference type="AlphaFoldDB" id="A0A2N9JEN3"/>
<dbReference type="InterPro" id="IPR014001">
    <property type="entry name" value="Helicase_ATP-bd"/>
</dbReference>
<dbReference type="PANTHER" id="PTHR47961:SF6">
    <property type="entry name" value="DNA-DIRECTED DNA POLYMERASE"/>
    <property type="match status" value="1"/>
</dbReference>
<dbReference type="RefSeq" id="WP_105185052.1">
    <property type="nucleotide sequence ID" value="NZ_BAAAGO010000065.1"/>
</dbReference>
<reference evidence="7 8" key="1">
    <citation type="submission" date="2018-02" db="EMBL/GenBank/DDBJ databases">
        <authorList>
            <person name="Cohen D.B."/>
            <person name="Kent A.D."/>
        </authorList>
    </citation>
    <scope>NUCLEOTIDE SEQUENCE [LARGE SCALE GENOMIC DNA]</scope>
    <source>
        <strain evidence="7">1</strain>
    </source>
</reference>
<dbReference type="GO" id="GO:0004386">
    <property type="term" value="F:helicase activity"/>
    <property type="evidence" value="ECO:0007669"/>
    <property type="project" value="UniProtKB-KW"/>
</dbReference>
<proteinExistence type="predicted"/>
<sequence>MSTEFGARLRLVSGPETTCDGELSVYRWVFDPARMDLPELARTVGRAYVTADMMLAYPQARLSDKVPQSASVRKGDFGELIAQGLYSTRMGREVPFTKLQLAKPVSNATVQGPDTLCLTIDQGESVEPVIVEAKARTSSSPSQVLDPIAGSFGGVSEEYCIEGWAAGVQMMRAHPDYRREFAFTAAQHLGRLTDPDAALPPHLRHAVVVVPQDRLTLMKIKERWSDSPPVCQLHVVVVPDLLDTINALFEAASRLTYADLTRGASILLDPAKPGVAGLLSPDVAASYAGDTPFKSVIEASLWYLADEDGIALARARAAAGSSVPDVRGLAELLTGALKKAQSSLSGRPLVEFAEHAACVLDLREPADTLLTAISAAPLDNATADAARHVAAALIHRLDRHPLTMVTAQGSSGDAVLHVVAQMRRFGRHAFWPSQAAAVRGGLLDRAQRSLAIKMPTSAGKTTLMQLVAADAFDHHPDCVVAVLAPTRALVRQLAQDMRNGLPEAIDVRSSQGGLDYDLETPSQGGVFEGPGVAVTTPERLDLDWRRAVTGDEPGILDDIKLLIVDEAQHIDNGVRGATLERLIAKALRRGIRVVLLASQFSNVHAIANWINGDALESDWRPAWLERHVYTRGPEGAKPTGTTQAYLWSECADALPLFPLKSSAKTKTDGCVRDRPFEAAALVKAYAPDGLVVAFTEIKRYAPNLLEAITSTLPEDPTPPPALLSIASQLQQAHPAEAAALRQGVGLHHGEVHPEVRRAIETAARKDGGLLRCIVCTPTLLEGVDFPARTVIAAYPPHNSQRAPDIARLRNLEGRAGRAGKFTSGRLVVMTSDFTQARKWRRAMRQALPPTQTALTRALRELQRRTPEQMEAQDRDVIDALTIEALAESAAVDGDLRRSLEQALERTFWWATTAPAPNVSPALSNGAAYAASLSAVVPDGTMRAAIYRSGLKLRGCLQLRDALAAYVDEVTNVLRATPPDSELNDALHLRMIRSCIACLEELKDLRDLDEESLSNALTAWIAGDDEKDITDRYPEVWESLRPGHLDTMLPWACTGALEIVAALANDPALRDAGHDRLAPSRIRYGTFDASLCYLVRDGADRVQVSALGRKYLAEAAGADRLFMPMDTVVAIELMELDAELNSVNAGNDD</sequence>
<dbReference type="InterPro" id="IPR001650">
    <property type="entry name" value="Helicase_C-like"/>
</dbReference>
<evidence type="ECO:0000259" key="6">
    <source>
        <dbReference type="PROSITE" id="PS51194"/>
    </source>
</evidence>
<evidence type="ECO:0000313" key="7">
    <source>
        <dbReference type="EMBL" id="SPD85935.1"/>
    </source>
</evidence>
<evidence type="ECO:0008006" key="9">
    <source>
        <dbReference type="Google" id="ProtNLM"/>
    </source>
</evidence>
<evidence type="ECO:0000256" key="1">
    <source>
        <dbReference type="ARBA" id="ARBA00022741"/>
    </source>
</evidence>
<dbReference type="InterPro" id="IPR027417">
    <property type="entry name" value="P-loop_NTPase"/>
</dbReference>
<feature type="domain" description="Helicase C-terminal" evidence="6">
    <location>
        <begin position="704"/>
        <end position="877"/>
    </location>
</feature>
<dbReference type="GO" id="GO:0003676">
    <property type="term" value="F:nucleic acid binding"/>
    <property type="evidence" value="ECO:0007669"/>
    <property type="project" value="InterPro"/>
</dbReference>
<keyword evidence="8" id="KW-1185">Reference proteome</keyword>
<gene>
    <name evidence="7" type="ORF">MPLG2_0899</name>
</gene>
<keyword evidence="3" id="KW-0347">Helicase</keyword>
<evidence type="ECO:0000256" key="2">
    <source>
        <dbReference type="ARBA" id="ARBA00022801"/>
    </source>
</evidence>
<dbReference type="PROSITE" id="PS51192">
    <property type="entry name" value="HELICASE_ATP_BIND_1"/>
    <property type="match status" value="1"/>
</dbReference>
<keyword evidence="1" id="KW-0547">Nucleotide-binding</keyword>
<dbReference type="OrthoDB" id="9815222at2"/>
<dbReference type="Proteomes" id="UP000238164">
    <property type="component" value="Chromosome 1"/>
</dbReference>
<evidence type="ECO:0000256" key="4">
    <source>
        <dbReference type="ARBA" id="ARBA00022840"/>
    </source>
</evidence>
<dbReference type="SMART" id="SM00487">
    <property type="entry name" value="DEXDc"/>
    <property type="match status" value="1"/>
</dbReference>
<dbReference type="Pfam" id="PF00270">
    <property type="entry name" value="DEAD"/>
    <property type="match status" value="1"/>
</dbReference>
<accession>A0A2N9JEN3</accession>